<protein>
    <recommendedName>
        <fullName evidence="1">EF-hand domain-containing protein</fullName>
    </recommendedName>
</protein>
<dbReference type="InterPro" id="IPR018247">
    <property type="entry name" value="EF_Hand_1_Ca_BS"/>
</dbReference>
<dbReference type="PROSITE" id="PS50222">
    <property type="entry name" value="EF_HAND_2"/>
    <property type="match status" value="1"/>
</dbReference>
<sequence length="437" mass="46998">MADAEKIPVRIGPRDNVAWKVPVPSGFSSPVVVGDKLFLTAFEDKKLFTIAYARADGKELWRKQAPAEKIEAFHKTEGSPAASTIATDGERVVAYFGSCGLICYDLNGQEQWRFEMPMAESGLDFGSGTSPVLVDGLVILVRDLKNDARLLAVNVKTGSIVWETKRDGKATAWSSPTVWETPSGKQLAIPGFGRMAGYDLKSGKEVWAVTGMPAACCTTPVVADGNLVFAGWSPGEDFKLPSFDDLLKGNDKNGNGALDKEEAANTFIKDFFDNNDTNKDGKITREEWDANAKFMAASKNSSFVLKPGGIGDVTKTHVVWKQTKGLPYVPSPLVYRGQVYTVSMRGGVTARDVKTGKDVYLDEGVGLSGVYASPVASNGNIYLFGLDGSVVVLEAGDSPTVVHRAKLGERVAATPAIVDGTLYVRTAKTLYAFAEKK</sequence>
<dbReference type="PANTHER" id="PTHR34512">
    <property type="entry name" value="CELL SURFACE PROTEIN"/>
    <property type="match status" value="1"/>
</dbReference>
<dbReference type="PROSITE" id="PS00018">
    <property type="entry name" value="EF_HAND_1"/>
    <property type="match status" value="1"/>
</dbReference>
<comment type="caution">
    <text evidence="2">The sequence shown here is derived from an EMBL/GenBank/DDBJ whole genome shotgun (WGS) entry which is preliminary data.</text>
</comment>
<proteinExistence type="predicted"/>
<dbReference type="Pfam" id="PF13360">
    <property type="entry name" value="PQQ_2"/>
    <property type="match status" value="2"/>
</dbReference>
<dbReference type="InterPro" id="IPR002048">
    <property type="entry name" value="EF_hand_dom"/>
</dbReference>
<dbReference type="EMBL" id="NIDE01000001">
    <property type="protein sequence ID" value="OWK47174.1"/>
    <property type="molecule type" value="Genomic_DNA"/>
</dbReference>
<dbReference type="Gene3D" id="2.130.10.10">
    <property type="entry name" value="YVTN repeat-like/Quinoprotein amine dehydrogenase"/>
    <property type="match status" value="2"/>
</dbReference>
<dbReference type="InterPro" id="IPR011047">
    <property type="entry name" value="Quinoprotein_ADH-like_sf"/>
</dbReference>
<dbReference type="SUPFAM" id="SSF47473">
    <property type="entry name" value="EF-hand"/>
    <property type="match status" value="1"/>
</dbReference>
<evidence type="ECO:0000313" key="2">
    <source>
        <dbReference type="EMBL" id="OWK47174.1"/>
    </source>
</evidence>
<keyword evidence="3" id="KW-1185">Reference proteome</keyword>
<dbReference type="SUPFAM" id="SSF50998">
    <property type="entry name" value="Quinoprotein alcohol dehydrogenase-like"/>
    <property type="match status" value="1"/>
</dbReference>
<organism evidence="2 3">
    <name type="scientific">Fimbriiglobus ruber</name>
    <dbReference type="NCBI Taxonomy" id="1908690"/>
    <lineage>
        <taxon>Bacteria</taxon>
        <taxon>Pseudomonadati</taxon>
        <taxon>Planctomycetota</taxon>
        <taxon>Planctomycetia</taxon>
        <taxon>Gemmatales</taxon>
        <taxon>Gemmataceae</taxon>
        <taxon>Fimbriiglobus</taxon>
    </lineage>
</organism>
<dbReference type="AlphaFoldDB" id="A0A225E5Y1"/>
<feature type="domain" description="EF-hand" evidence="1">
    <location>
        <begin position="263"/>
        <end position="298"/>
    </location>
</feature>
<dbReference type="InterPro" id="IPR011992">
    <property type="entry name" value="EF-hand-dom_pair"/>
</dbReference>
<dbReference type="Proteomes" id="UP000214646">
    <property type="component" value="Unassembled WGS sequence"/>
</dbReference>
<gene>
    <name evidence="2" type="ORF">FRUB_00873</name>
</gene>
<dbReference type="PANTHER" id="PTHR34512:SF30">
    <property type="entry name" value="OUTER MEMBRANE PROTEIN ASSEMBLY FACTOR BAMB"/>
    <property type="match status" value="1"/>
</dbReference>
<dbReference type="GO" id="GO:0005509">
    <property type="term" value="F:calcium ion binding"/>
    <property type="evidence" value="ECO:0007669"/>
    <property type="project" value="InterPro"/>
</dbReference>
<evidence type="ECO:0000313" key="3">
    <source>
        <dbReference type="Proteomes" id="UP000214646"/>
    </source>
</evidence>
<dbReference type="InterPro" id="IPR002372">
    <property type="entry name" value="PQQ_rpt_dom"/>
</dbReference>
<dbReference type="InterPro" id="IPR015943">
    <property type="entry name" value="WD40/YVTN_repeat-like_dom_sf"/>
</dbReference>
<name>A0A225E5Y1_9BACT</name>
<dbReference type="Gene3D" id="1.10.238.10">
    <property type="entry name" value="EF-hand"/>
    <property type="match status" value="1"/>
</dbReference>
<evidence type="ECO:0000259" key="1">
    <source>
        <dbReference type="PROSITE" id="PS50222"/>
    </source>
</evidence>
<accession>A0A225E5Y1</accession>
<reference evidence="3" key="1">
    <citation type="submission" date="2017-06" db="EMBL/GenBank/DDBJ databases">
        <title>Genome analysis of Fimbriiglobus ruber SP5, the first member of the order Planctomycetales with confirmed chitinolytic capability.</title>
        <authorList>
            <person name="Ravin N.V."/>
            <person name="Rakitin A.L."/>
            <person name="Ivanova A.A."/>
            <person name="Beletsky A.V."/>
            <person name="Kulichevskaya I.S."/>
            <person name="Mardanov A.V."/>
            <person name="Dedysh S.N."/>
        </authorList>
    </citation>
    <scope>NUCLEOTIDE SEQUENCE [LARGE SCALE GENOMIC DNA]</scope>
    <source>
        <strain evidence="3">SP5</strain>
    </source>
</reference>